<reference evidence="1 2" key="1">
    <citation type="journal article" date="2022" name="Int. J. Syst. Evol. Microbiol.">
        <title>Miniphocaeibacter halophilus sp. nov., an ammonium-tolerant acetate-producing bacterium isolated from a biogas system.</title>
        <authorList>
            <person name="Schnurer A."/>
            <person name="Singh A."/>
            <person name="Bi S."/>
            <person name="Qiao W."/>
            <person name="Westerholm M."/>
        </authorList>
    </citation>
    <scope>NUCLEOTIDE SEQUENCE [LARGE SCALE GENOMIC DNA]</scope>
    <source>
        <strain evidence="1 2">AMB_01</strain>
    </source>
</reference>
<evidence type="ECO:0000313" key="2">
    <source>
        <dbReference type="Proteomes" id="UP000595814"/>
    </source>
</evidence>
<dbReference type="Proteomes" id="UP000595814">
    <property type="component" value="Chromosome"/>
</dbReference>
<protein>
    <submittedName>
        <fullName evidence="1">Helix-turn-helix transcriptional regulator</fullName>
    </submittedName>
</protein>
<name>A0AC61MSW1_9FIRM</name>
<gene>
    <name evidence="1" type="ORF">JFY71_03570</name>
</gene>
<proteinExistence type="predicted"/>
<evidence type="ECO:0000313" key="1">
    <source>
        <dbReference type="EMBL" id="QQK08631.1"/>
    </source>
</evidence>
<keyword evidence="2" id="KW-1185">Reference proteome</keyword>
<dbReference type="EMBL" id="CP066744">
    <property type="protein sequence ID" value="QQK08631.1"/>
    <property type="molecule type" value="Genomic_DNA"/>
</dbReference>
<sequence>MKINEIIRSKRIEKGLTQEQVANILNISTPAVNKWESGISHPDITLLPALGRLLGVDMNTLLSFKDSLTEEEIIILGNEIMQVIDKEGFDKGYEMAMDKISEYPNSELLLFNLILMLKGALMSYPNENSKKYEVELDNLLYKLINSKDIQIREIVYAMLIPKYIDNDELEKAEELINKLHTENPSVNKTILQTELYVKQKNYNKALITLESKIYYTAMNLQLYISSLMKISALQNNMEDANYFAKLADKLMELLEMPNSCMKSGFLELAMEEKNIEKTLEYLNSLVTLGSEIIDFKNSRLYKNIPIKENYNSKEFRNIFLNAMLNELKTSKEYDFLRNSIEFDELINKYEEELEKLESSN</sequence>
<organism evidence="1 2">
    <name type="scientific">Miniphocaeibacter halophilus</name>
    <dbReference type="NCBI Taxonomy" id="2931922"/>
    <lineage>
        <taxon>Bacteria</taxon>
        <taxon>Bacillati</taxon>
        <taxon>Bacillota</taxon>
        <taxon>Tissierellia</taxon>
        <taxon>Tissierellales</taxon>
        <taxon>Peptoniphilaceae</taxon>
        <taxon>Miniphocaeibacter</taxon>
    </lineage>
</organism>
<accession>A0AC61MSW1</accession>